<dbReference type="PIRSF" id="PIRSF011560">
    <property type="entry name" value="ComK"/>
    <property type="match status" value="1"/>
</dbReference>
<gene>
    <name evidence="1" type="ORF">J2S14_000112</name>
</gene>
<sequence>MLEQEILLDEYEINPDTMMIRPYIKDNEIYSEVFELDNHFLVREKPLNIVKRGCEYFGSSFQGRREGTKSLITVTHKSPIIIDPYTAIYLIPTLSHTRPECIWLSHDHIVSHNKGSDNNTIIHFRNHQSIEIPISSGSFGNQLSRAAKLRISFQQNIERMEMYSAHSHRSSNMQAAEFKKRYRFIRKK</sequence>
<protein>
    <submittedName>
        <fullName evidence="1">Competence protein ComK</fullName>
    </submittedName>
</protein>
<comment type="caution">
    <text evidence="1">The sequence shown here is derived from an EMBL/GenBank/DDBJ whole genome shotgun (WGS) entry which is preliminary data.</text>
</comment>
<proteinExistence type="predicted"/>
<dbReference type="Pfam" id="PF06338">
    <property type="entry name" value="ComK"/>
    <property type="match status" value="1"/>
</dbReference>
<accession>A0ABU0CYV4</accession>
<keyword evidence="2" id="KW-1185">Reference proteome</keyword>
<evidence type="ECO:0000313" key="2">
    <source>
        <dbReference type="Proteomes" id="UP001232343"/>
    </source>
</evidence>
<dbReference type="EMBL" id="JAUSUO010000001">
    <property type="protein sequence ID" value="MDQ0341319.1"/>
    <property type="molecule type" value="Genomic_DNA"/>
</dbReference>
<organism evidence="1 2">
    <name type="scientific">Lederbergia wuyishanensis</name>
    <dbReference type="NCBI Taxonomy" id="1347903"/>
    <lineage>
        <taxon>Bacteria</taxon>
        <taxon>Bacillati</taxon>
        <taxon>Bacillota</taxon>
        <taxon>Bacilli</taxon>
        <taxon>Bacillales</taxon>
        <taxon>Bacillaceae</taxon>
        <taxon>Lederbergia</taxon>
    </lineage>
</organism>
<dbReference type="RefSeq" id="WP_244679577.1">
    <property type="nucleotide sequence ID" value="NZ_JALIRM010000001.1"/>
</dbReference>
<dbReference type="Proteomes" id="UP001232343">
    <property type="component" value="Unassembled WGS sequence"/>
</dbReference>
<name>A0ABU0CYV4_9BACI</name>
<reference evidence="1 2" key="1">
    <citation type="submission" date="2023-07" db="EMBL/GenBank/DDBJ databases">
        <title>Genomic Encyclopedia of Type Strains, Phase IV (KMG-IV): sequencing the most valuable type-strain genomes for metagenomic binning, comparative biology and taxonomic classification.</title>
        <authorList>
            <person name="Goeker M."/>
        </authorList>
    </citation>
    <scope>NUCLEOTIDE SEQUENCE [LARGE SCALE GENOMIC DNA]</scope>
    <source>
        <strain evidence="1 2">DSM 27848</strain>
    </source>
</reference>
<evidence type="ECO:0000313" key="1">
    <source>
        <dbReference type="EMBL" id="MDQ0341319.1"/>
    </source>
</evidence>
<dbReference type="InterPro" id="IPR010461">
    <property type="entry name" value="ComK"/>
</dbReference>